<dbReference type="EMBL" id="SACJ01000006">
    <property type="protein sequence ID" value="RVT75390.1"/>
    <property type="molecule type" value="Genomic_DNA"/>
</dbReference>
<dbReference type="OrthoDB" id="954225at2"/>
<gene>
    <name evidence="1" type="ORF">EOD40_11560</name>
</gene>
<comment type="caution">
    <text evidence="1">The sequence shown here is derived from an EMBL/GenBank/DDBJ whole genome shotgun (WGS) entry which is preliminary data.</text>
</comment>
<sequence>MNKEEIINHLNTVHLSFWETANKLSNVTITADDKWSVEQNTDHLNKVLFRLNSFLEMPKDTIKLNFGLSNRNSITFKSLIKVYEMALKNGVKSTAPFLPDSSLNISELIKQGKSILSTLILNMQNWEETDLDLYNCPHPALGEITVREVLFFTIYHAQHHEKMIKKYTYELY</sequence>
<name>A0A437KTD5_9FLAO</name>
<evidence type="ECO:0000313" key="1">
    <source>
        <dbReference type="EMBL" id="RVT75390.1"/>
    </source>
</evidence>
<evidence type="ECO:0000313" key="2">
    <source>
        <dbReference type="Proteomes" id="UP000285211"/>
    </source>
</evidence>
<keyword evidence="2" id="KW-1185">Reference proteome</keyword>
<dbReference type="RefSeq" id="WP_128195679.1">
    <property type="nucleotide sequence ID" value="NZ_SACJ01000006.1"/>
</dbReference>
<reference evidence="1 2" key="1">
    <citation type="submission" date="2019-01" db="EMBL/GenBank/DDBJ databases">
        <authorList>
            <person name="Chen W.-M."/>
        </authorList>
    </citation>
    <scope>NUCLEOTIDE SEQUENCE [LARGE SCALE GENOMIC DNA]</scope>
    <source>
        <strain evidence="1 2">BBQ-12</strain>
    </source>
</reference>
<dbReference type="SUPFAM" id="SSF109854">
    <property type="entry name" value="DinB/YfiT-like putative metalloenzymes"/>
    <property type="match status" value="1"/>
</dbReference>
<dbReference type="Proteomes" id="UP000285211">
    <property type="component" value="Unassembled WGS sequence"/>
</dbReference>
<accession>A0A437KTD5</accession>
<proteinExistence type="predicted"/>
<dbReference type="AlphaFoldDB" id="A0A437KTD5"/>
<dbReference type="Gene3D" id="1.20.120.450">
    <property type="entry name" value="dinb family like domain"/>
    <property type="match status" value="1"/>
</dbReference>
<organism evidence="1 2">
    <name type="scientific">Flavobacterium sufflavum</name>
    <dbReference type="NCBI Taxonomy" id="1921138"/>
    <lineage>
        <taxon>Bacteria</taxon>
        <taxon>Pseudomonadati</taxon>
        <taxon>Bacteroidota</taxon>
        <taxon>Flavobacteriia</taxon>
        <taxon>Flavobacteriales</taxon>
        <taxon>Flavobacteriaceae</taxon>
        <taxon>Flavobacterium</taxon>
    </lineage>
</organism>
<dbReference type="InterPro" id="IPR034660">
    <property type="entry name" value="DinB/YfiT-like"/>
</dbReference>
<protein>
    <submittedName>
        <fullName evidence="1">DinB family protein</fullName>
    </submittedName>
</protein>